<accession>A0AA35W0T2</accession>
<gene>
    <name evidence="1" type="ORF">GBAR_LOCUS3427</name>
</gene>
<reference evidence="1" key="1">
    <citation type="submission" date="2023-03" db="EMBL/GenBank/DDBJ databases">
        <authorList>
            <person name="Steffen K."/>
            <person name="Cardenas P."/>
        </authorList>
    </citation>
    <scope>NUCLEOTIDE SEQUENCE</scope>
</reference>
<dbReference type="AlphaFoldDB" id="A0AA35W0T2"/>
<evidence type="ECO:0000313" key="2">
    <source>
        <dbReference type="Proteomes" id="UP001174909"/>
    </source>
</evidence>
<proteinExistence type="predicted"/>
<name>A0AA35W0T2_GEOBA</name>
<keyword evidence="2" id="KW-1185">Reference proteome</keyword>
<dbReference type="Proteomes" id="UP001174909">
    <property type="component" value="Unassembled WGS sequence"/>
</dbReference>
<evidence type="ECO:0000313" key="1">
    <source>
        <dbReference type="EMBL" id="CAI8002601.1"/>
    </source>
</evidence>
<sequence length="106" mass="12045">MSLPSWFWRLTARSLRTEVQPVSRRCALFRNNRPVFVKALNPPRSVVTTTGSRTSGLWQLLRGLAAGLKKGNHPSGRLLFSGAIAFLWERERIPTDDAIRYLSVYC</sequence>
<comment type="caution">
    <text evidence="1">The sequence shown here is derived from an EMBL/GenBank/DDBJ whole genome shotgun (WGS) entry which is preliminary data.</text>
</comment>
<dbReference type="EMBL" id="CASHTH010000486">
    <property type="protein sequence ID" value="CAI8002601.1"/>
    <property type="molecule type" value="Genomic_DNA"/>
</dbReference>
<organism evidence="1 2">
    <name type="scientific">Geodia barretti</name>
    <name type="common">Barrett's horny sponge</name>
    <dbReference type="NCBI Taxonomy" id="519541"/>
    <lineage>
        <taxon>Eukaryota</taxon>
        <taxon>Metazoa</taxon>
        <taxon>Porifera</taxon>
        <taxon>Demospongiae</taxon>
        <taxon>Heteroscleromorpha</taxon>
        <taxon>Tetractinellida</taxon>
        <taxon>Astrophorina</taxon>
        <taxon>Geodiidae</taxon>
        <taxon>Geodia</taxon>
    </lineage>
</organism>
<protein>
    <submittedName>
        <fullName evidence="1">Uncharacterized protein</fullName>
    </submittedName>
</protein>